<organism evidence="1 2">
    <name type="scientific">Leeia aquatica</name>
    <dbReference type="NCBI Taxonomy" id="2725557"/>
    <lineage>
        <taxon>Bacteria</taxon>
        <taxon>Pseudomonadati</taxon>
        <taxon>Pseudomonadota</taxon>
        <taxon>Betaproteobacteria</taxon>
        <taxon>Neisseriales</taxon>
        <taxon>Leeiaceae</taxon>
        <taxon>Leeia</taxon>
    </lineage>
</organism>
<keyword evidence="2" id="KW-1185">Reference proteome</keyword>
<sequence>MHRVETALKEGGAKLALETYFSCEKHEGSAYVEIATGSPPWVSLAEKMLAYSDACYTEGIQAALGQAMQQSPKTVLPLVGKTPALAADAICLPFISDELPARLQLRAIRKSKQAIQSVVSRRLAAQKARCLHFIQSVEAGISSP</sequence>
<dbReference type="AlphaFoldDB" id="A0A847S4W2"/>
<dbReference type="RefSeq" id="WP_168875798.1">
    <property type="nucleotide sequence ID" value="NZ_JABAIM010000001.1"/>
</dbReference>
<name>A0A847S4W2_9NEIS</name>
<comment type="caution">
    <text evidence="1">The sequence shown here is derived from an EMBL/GenBank/DDBJ whole genome shotgun (WGS) entry which is preliminary data.</text>
</comment>
<evidence type="ECO:0000313" key="1">
    <source>
        <dbReference type="EMBL" id="NLR74167.1"/>
    </source>
</evidence>
<dbReference type="EMBL" id="JABAIM010000001">
    <property type="protein sequence ID" value="NLR74167.1"/>
    <property type="molecule type" value="Genomic_DNA"/>
</dbReference>
<evidence type="ECO:0000313" key="2">
    <source>
        <dbReference type="Proteomes" id="UP000587991"/>
    </source>
</evidence>
<accession>A0A847S4W2</accession>
<reference evidence="1 2" key="1">
    <citation type="submission" date="2020-04" db="EMBL/GenBank/DDBJ databases">
        <title>Draft genome of Leeia sp. IMCC25680.</title>
        <authorList>
            <person name="Song J."/>
            <person name="Cho J.-C."/>
        </authorList>
    </citation>
    <scope>NUCLEOTIDE SEQUENCE [LARGE SCALE GENOMIC DNA]</scope>
    <source>
        <strain evidence="1 2">IMCC25680</strain>
    </source>
</reference>
<proteinExistence type="predicted"/>
<protein>
    <submittedName>
        <fullName evidence="1">Uncharacterized protein</fullName>
    </submittedName>
</protein>
<dbReference type="Proteomes" id="UP000587991">
    <property type="component" value="Unassembled WGS sequence"/>
</dbReference>
<gene>
    <name evidence="1" type="ORF">HF682_03245</name>
</gene>